<protein>
    <submittedName>
        <fullName evidence="3">Glycosyltransferase</fullName>
        <ecNumber evidence="3">2.4.-.-</ecNumber>
    </submittedName>
</protein>
<evidence type="ECO:0000313" key="4">
    <source>
        <dbReference type="Proteomes" id="UP001595812"/>
    </source>
</evidence>
<comment type="caution">
    <text evidence="3">The sequence shown here is derived from an EMBL/GenBank/DDBJ whole genome shotgun (WGS) entry which is preliminary data.</text>
</comment>
<dbReference type="GO" id="GO:0016757">
    <property type="term" value="F:glycosyltransferase activity"/>
    <property type="evidence" value="ECO:0007669"/>
    <property type="project" value="UniProtKB-KW"/>
</dbReference>
<dbReference type="Proteomes" id="UP001595812">
    <property type="component" value="Unassembled WGS sequence"/>
</dbReference>
<reference evidence="4" key="1">
    <citation type="journal article" date="2019" name="Int. J. Syst. Evol. Microbiol.">
        <title>The Global Catalogue of Microorganisms (GCM) 10K type strain sequencing project: providing services to taxonomists for standard genome sequencing and annotation.</title>
        <authorList>
            <consortium name="The Broad Institute Genomics Platform"/>
            <consortium name="The Broad Institute Genome Sequencing Center for Infectious Disease"/>
            <person name="Wu L."/>
            <person name="Ma J."/>
        </authorList>
    </citation>
    <scope>NUCLEOTIDE SEQUENCE [LARGE SCALE GENOMIC DNA]</scope>
    <source>
        <strain evidence="4">CECT 8979</strain>
    </source>
</reference>
<dbReference type="PANTHER" id="PTHR12526">
    <property type="entry name" value="GLYCOSYLTRANSFERASE"/>
    <property type="match status" value="1"/>
</dbReference>
<proteinExistence type="predicted"/>
<keyword evidence="4" id="KW-1185">Reference proteome</keyword>
<feature type="domain" description="Glycosyl transferase family 1" evidence="1">
    <location>
        <begin position="176"/>
        <end position="336"/>
    </location>
</feature>
<dbReference type="Gene3D" id="3.40.50.2000">
    <property type="entry name" value="Glycogen Phosphorylase B"/>
    <property type="match status" value="2"/>
</dbReference>
<accession>A0ABV8AJE4</accession>
<sequence>MQNQNKKIGLIVDCLSFGGAERAAAIASQLFHKAGYDVLIVTLKPEVSYNYSGRLVHLGESVSSIKPIKQFQKLWRLRKIIKENPNTIWIDYRMRNRWWMEYLIYQTSFKNETVIYTVHNYHIDYHIPKGDFFRKLYAKATVTSVSKGIQTRLKNEKGVDSHYLPNPIDRQRIFDKSMAHSVEGNYVVAVGRLLNSVKQFDLLIEAYSNSNLRTKGIRLKILGEGPDYDVLKRQIASLGLDNHVELLGFVENPYPYIKSAKFLCLTSKFEGLPMVILEALSLKTPVLAFDCPSGPSEMIIYNKNGILVENQNTNDLVDTLNTLAEDSEFLNKLSETNPEIDLKNYSLEQHLESWKVIFKTL</sequence>
<dbReference type="EMBL" id="JBHSAT010000004">
    <property type="protein sequence ID" value="MFC3877110.1"/>
    <property type="molecule type" value="Genomic_DNA"/>
</dbReference>
<organism evidence="3 4">
    <name type="scientific">Winogradskyella maritima</name>
    <dbReference type="NCBI Taxonomy" id="1517766"/>
    <lineage>
        <taxon>Bacteria</taxon>
        <taxon>Pseudomonadati</taxon>
        <taxon>Bacteroidota</taxon>
        <taxon>Flavobacteriia</taxon>
        <taxon>Flavobacteriales</taxon>
        <taxon>Flavobacteriaceae</taxon>
        <taxon>Winogradskyella</taxon>
    </lineage>
</organism>
<dbReference type="SUPFAM" id="SSF53756">
    <property type="entry name" value="UDP-Glycosyltransferase/glycogen phosphorylase"/>
    <property type="match status" value="1"/>
</dbReference>
<gene>
    <name evidence="3" type="ORF">ACFOSX_07675</name>
</gene>
<keyword evidence="3" id="KW-0328">Glycosyltransferase</keyword>
<name>A0ABV8AJE4_9FLAO</name>
<evidence type="ECO:0000313" key="3">
    <source>
        <dbReference type="EMBL" id="MFC3877110.1"/>
    </source>
</evidence>
<dbReference type="InterPro" id="IPR001296">
    <property type="entry name" value="Glyco_trans_1"/>
</dbReference>
<feature type="domain" description="Glycosyltransferase subfamily 4-like N-terminal" evidence="2">
    <location>
        <begin position="17"/>
        <end position="172"/>
    </location>
</feature>
<dbReference type="RefSeq" id="WP_386098771.1">
    <property type="nucleotide sequence ID" value="NZ_JBHSAT010000004.1"/>
</dbReference>
<dbReference type="PANTHER" id="PTHR12526:SF630">
    <property type="entry name" value="GLYCOSYLTRANSFERASE"/>
    <property type="match status" value="1"/>
</dbReference>
<dbReference type="Pfam" id="PF13439">
    <property type="entry name" value="Glyco_transf_4"/>
    <property type="match status" value="1"/>
</dbReference>
<dbReference type="EC" id="2.4.-.-" evidence="3"/>
<dbReference type="InterPro" id="IPR028098">
    <property type="entry name" value="Glyco_trans_4-like_N"/>
</dbReference>
<evidence type="ECO:0000259" key="1">
    <source>
        <dbReference type="Pfam" id="PF00534"/>
    </source>
</evidence>
<dbReference type="Pfam" id="PF00534">
    <property type="entry name" value="Glycos_transf_1"/>
    <property type="match status" value="1"/>
</dbReference>
<evidence type="ECO:0000259" key="2">
    <source>
        <dbReference type="Pfam" id="PF13439"/>
    </source>
</evidence>
<keyword evidence="3" id="KW-0808">Transferase</keyword>